<evidence type="ECO:0000313" key="3">
    <source>
        <dbReference type="EMBL" id="CAF4098723.1"/>
    </source>
</evidence>
<organism evidence="2 4">
    <name type="scientific">Didymodactylos carnosus</name>
    <dbReference type="NCBI Taxonomy" id="1234261"/>
    <lineage>
        <taxon>Eukaryota</taxon>
        <taxon>Metazoa</taxon>
        <taxon>Spiralia</taxon>
        <taxon>Gnathifera</taxon>
        <taxon>Rotifera</taxon>
        <taxon>Eurotatoria</taxon>
        <taxon>Bdelloidea</taxon>
        <taxon>Philodinida</taxon>
        <taxon>Philodinidae</taxon>
        <taxon>Didymodactylos</taxon>
    </lineage>
</organism>
<accession>A0A815DCK0</accession>
<protein>
    <submittedName>
        <fullName evidence="2">Uncharacterized protein</fullName>
    </submittedName>
</protein>
<evidence type="ECO:0000313" key="2">
    <source>
        <dbReference type="EMBL" id="CAF1291827.1"/>
    </source>
</evidence>
<comment type="caution">
    <text evidence="2">The sequence shown here is derived from an EMBL/GenBank/DDBJ whole genome shotgun (WGS) entry which is preliminary data.</text>
</comment>
<name>A0A815DCK0_9BILA</name>
<dbReference type="Gene3D" id="2.60.40.10">
    <property type="entry name" value="Immunoglobulins"/>
    <property type="match status" value="1"/>
</dbReference>
<proteinExistence type="predicted"/>
<dbReference type="InterPro" id="IPR013783">
    <property type="entry name" value="Ig-like_fold"/>
</dbReference>
<evidence type="ECO:0000256" key="1">
    <source>
        <dbReference type="SAM" id="MobiDB-lite"/>
    </source>
</evidence>
<dbReference type="Proteomes" id="UP000681722">
    <property type="component" value="Unassembled WGS sequence"/>
</dbReference>
<evidence type="ECO:0000313" key="4">
    <source>
        <dbReference type="Proteomes" id="UP000663829"/>
    </source>
</evidence>
<feature type="region of interest" description="Disordered" evidence="1">
    <location>
        <begin position="189"/>
        <end position="208"/>
    </location>
</feature>
<gene>
    <name evidence="2" type="ORF">GPM918_LOCUS28076</name>
    <name evidence="3" type="ORF">SRO942_LOCUS28527</name>
</gene>
<reference evidence="2" key="1">
    <citation type="submission" date="2021-02" db="EMBL/GenBank/DDBJ databases">
        <authorList>
            <person name="Nowell W R."/>
        </authorList>
    </citation>
    <scope>NUCLEOTIDE SEQUENCE</scope>
</reference>
<dbReference type="AlphaFoldDB" id="A0A815DCK0"/>
<feature type="compositionally biased region" description="Polar residues" evidence="1">
    <location>
        <begin position="199"/>
        <end position="208"/>
    </location>
</feature>
<feature type="non-terminal residue" evidence="2">
    <location>
        <position position="546"/>
    </location>
</feature>
<keyword evidence="4" id="KW-1185">Reference proteome</keyword>
<dbReference type="EMBL" id="CAJNOQ010012093">
    <property type="protein sequence ID" value="CAF1291827.1"/>
    <property type="molecule type" value="Genomic_DNA"/>
</dbReference>
<dbReference type="Proteomes" id="UP000663829">
    <property type="component" value="Unassembled WGS sequence"/>
</dbReference>
<dbReference type="OrthoDB" id="10057934at2759"/>
<dbReference type="EMBL" id="CAJOBC010033144">
    <property type="protein sequence ID" value="CAF4098723.1"/>
    <property type="molecule type" value="Genomic_DNA"/>
</dbReference>
<sequence>MMDTDQLFNNIYNIQPLHVDFSKTTSFYDLSENMINSLLQPSSSEFQNDSDPINESLLLNDPLRNDYTFDSNDQFEEFKVENLSSIYPKDIAKLFQFDLNHIGTVVPKTEDELNYDLSDSCFSDDFKDISLVDNNFISSIPQETPHDILADMNGQCASNDSFGATPAEDQIIETTQIMTKAILNTDQTSKISSTKKNRGSTSSHTIRYKSSNTVQPVQEFKHNNNLNIVQLKEADVKYQFDESISFYNNNKLNPKIQIINHPRPFYRPRTVKESKESSHYLRCEQGESAEYPTIAVYKEWKSACANYIQVSLKTINGLPHPYYIDNKLHSIKSSNGDYESIIKDRDNNLLYFFVNTEEFNNGFKIFQIELHKLLQDDNITKEVIKINQLEKSQLSFTRYYIDQNGQWIRDEQTTTLSNIMTEAYGAVEVDTYGPKWGKCNGGETIFMLLKGRVLKPELSIKFMQENTGWTQSVTFTKNGNCVYFKAPAYHQFCSNTKVDIVVTYQKEEIDRCSYTYDQTLDVLFAQMNLGEEEGSDTKYDLSNLAM</sequence>